<keyword evidence="4 6" id="KW-0378">Hydrolase</keyword>
<dbReference type="STRING" id="520762.AN619_27630"/>
<dbReference type="EC" id="3.1.26.5" evidence="6 7"/>
<accession>A0A140KZW8</accession>
<reference evidence="8 9" key="1">
    <citation type="submission" date="2015-12" db="EMBL/GenBank/DDBJ databases">
        <title>Draft genome sequence of the thermoanaerobe Thermotalea metallivorans, an isolate from the runoff channel of the Great Artesian Basin, Australia.</title>
        <authorList>
            <person name="Patel B.K."/>
        </authorList>
    </citation>
    <scope>NUCLEOTIDE SEQUENCE [LARGE SCALE GENOMIC DNA]</scope>
    <source>
        <strain evidence="8 9">B2-1</strain>
    </source>
</reference>
<dbReference type="PANTHER" id="PTHR33992:SF1">
    <property type="entry name" value="RIBONUCLEASE P PROTEIN COMPONENT"/>
    <property type="match status" value="1"/>
</dbReference>
<dbReference type="GO" id="GO:0004526">
    <property type="term" value="F:ribonuclease P activity"/>
    <property type="evidence" value="ECO:0007669"/>
    <property type="project" value="UniProtKB-UniRule"/>
</dbReference>
<dbReference type="Pfam" id="PF00825">
    <property type="entry name" value="Ribonuclease_P"/>
    <property type="match status" value="1"/>
</dbReference>
<dbReference type="GO" id="GO:0030677">
    <property type="term" value="C:ribonuclease P complex"/>
    <property type="evidence" value="ECO:0007669"/>
    <property type="project" value="TreeGrafter"/>
</dbReference>
<keyword evidence="9" id="KW-1185">Reference proteome</keyword>
<comment type="catalytic activity">
    <reaction evidence="6">
        <text>Endonucleolytic cleavage of RNA, removing 5'-extranucleotides from tRNA precursor.</text>
        <dbReference type="EC" id="3.1.26.5"/>
    </reaction>
</comment>
<organism evidence="8 9">
    <name type="scientific">Thermotalea metallivorans</name>
    <dbReference type="NCBI Taxonomy" id="520762"/>
    <lineage>
        <taxon>Bacteria</taxon>
        <taxon>Bacillati</taxon>
        <taxon>Bacillota</taxon>
        <taxon>Clostridia</taxon>
        <taxon>Peptostreptococcales</taxon>
        <taxon>Thermotaleaceae</taxon>
        <taxon>Thermotalea</taxon>
    </lineage>
</organism>
<dbReference type="InterPro" id="IPR014721">
    <property type="entry name" value="Ribsml_uS5_D2-typ_fold_subgr"/>
</dbReference>
<proteinExistence type="inferred from homology"/>
<name>A0A140KZW8_9FIRM</name>
<evidence type="ECO:0000256" key="6">
    <source>
        <dbReference type="HAMAP-Rule" id="MF_00227"/>
    </source>
</evidence>
<dbReference type="RefSeq" id="WP_068557857.1">
    <property type="nucleotide sequence ID" value="NZ_LOEE01000072.1"/>
</dbReference>
<dbReference type="GO" id="GO:0042781">
    <property type="term" value="F:3'-tRNA processing endoribonuclease activity"/>
    <property type="evidence" value="ECO:0007669"/>
    <property type="project" value="TreeGrafter"/>
</dbReference>
<evidence type="ECO:0000256" key="3">
    <source>
        <dbReference type="ARBA" id="ARBA00022759"/>
    </source>
</evidence>
<dbReference type="GO" id="GO:0001682">
    <property type="term" value="P:tRNA 5'-leader removal"/>
    <property type="evidence" value="ECO:0007669"/>
    <property type="project" value="UniProtKB-UniRule"/>
</dbReference>
<comment type="function">
    <text evidence="6">RNaseP catalyzes the removal of the 5'-leader sequence from pre-tRNA to produce the mature 5'-terminus. It can also cleave other RNA substrates such as 4.5S RNA. The protein component plays an auxiliary but essential role in vivo by binding to the 5'-leader sequence and broadening the substrate specificity of the ribozyme.</text>
</comment>
<evidence type="ECO:0000313" key="8">
    <source>
        <dbReference type="EMBL" id="KXG73843.1"/>
    </source>
</evidence>
<evidence type="ECO:0000256" key="2">
    <source>
        <dbReference type="ARBA" id="ARBA00022722"/>
    </source>
</evidence>
<dbReference type="SUPFAM" id="SSF54211">
    <property type="entry name" value="Ribosomal protein S5 domain 2-like"/>
    <property type="match status" value="1"/>
</dbReference>
<keyword evidence="3 6" id="KW-0255">Endonuclease</keyword>
<dbReference type="Gene3D" id="3.30.230.10">
    <property type="match status" value="1"/>
</dbReference>
<dbReference type="NCBIfam" id="TIGR00188">
    <property type="entry name" value="rnpA"/>
    <property type="match status" value="1"/>
</dbReference>
<evidence type="ECO:0000313" key="9">
    <source>
        <dbReference type="Proteomes" id="UP000070456"/>
    </source>
</evidence>
<evidence type="ECO:0000256" key="1">
    <source>
        <dbReference type="ARBA" id="ARBA00022694"/>
    </source>
</evidence>
<evidence type="ECO:0000256" key="7">
    <source>
        <dbReference type="NCBIfam" id="TIGR00188"/>
    </source>
</evidence>
<gene>
    <name evidence="6 8" type="primary">rnpA</name>
    <name evidence="8" type="ORF">AN619_27630</name>
</gene>
<comment type="caution">
    <text evidence="8">The sequence shown here is derived from an EMBL/GenBank/DDBJ whole genome shotgun (WGS) entry which is preliminary data.</text>
</comment>
<sequence>MDHTLRLKKNMEFKKVYDKGTSTANRLLVLFVMKNGEDYNRVGFSVSKKVGKSVVRNRVKRLMKESFRAVGPTALKGYDLVFIARINIKEATYAEVEKAMVHLLKKSKLLK</sequence>
<dbReference type="InterPro" id="IPR020568">
    <property type="entry name" value="Ribosomal_Su5_D2-typ_SF"/>
</dbReference>
<evidence type="ECO:0000256" key="4">
    <source>
        <dbReference type="ARBA" id="ARBA00022801"/>
    </source>
</evidence>
<keyword evidence="1 6" id="KW-0819">tRNA processing</keyword>
<evidence type="ECO:0000256" key="5">
    <source>
        <dbReference type="ARBA" id="ARBA00022884"/>
    </source>
</evidence>
<dbReference type="OrthoDB" id="9810867at2"/>
<dbReference type="InterPro" id="IPR000100">
    <property type="entry name" value="RNase_P"/>
</dbReference>
<comment type="subunit">
    <text evidence="6">Consists of a catalytic RNA component (M1 or rnpB) and a protein subunit.</text>
</comment>
<dbReference type="AlphaFoldDB" id="A0A140KZW8"/>
<dbReference type="PATRIC" id="fig|520762.4.peg.3052"/>
<dbReference type="HAMAP" id="MF_00227">
    <property type="entry name" value="RNase_P"/>
    <property type="match status" value="1"/>
</dbReference>
<dbReference type="GO" id="GO:0000049">
    <property type="term" value="F:tRNA binding"/>
    <property type="evidence" value="ECO:0007669"/>
    <property type="project" value="UniProtKB-UniRule"/>
</dbReference>
<dbReference type="Proteomes" id="UP000070456">
    <property type="component" value="Unassembled WGS sequence"/>
</dbReference>
<dbReference type="EMBL" id="LOEE01000072">
    <property type="protein sequence ID" value="KXG73843.1"/>
    <property type="molecule type" value="Genomic_DNA"/>
</dbReference>
<dbReference type="PANTHER" id="PTHR33992">
    <property type="entry name" value="RIBONUCLEASE P PROTEIN COMPONENT"/>
    <property type="match status" value="1"/>
</dbReference>
<keyword evidence="5 6" id="KW-0694">RNA-binding</keyword>
<keyword evidence="2 6" id="KW-0540">Nuclease</keyword>
<protein>
    <recommendedName>
        <fullName evidence="6 7">Ribonuclease P protein component</fullName>
        <shortName evidence="6">RNase P protein</shortName>
        <shortName evidence="6">RNaseP protein</shortName>
        <ecNumber evidence="6 7">3.1.26.5</ecNumber>
    </recommendedName>
    <alternativeName>
        <fullName evidence="6">Protein C5</fullName>
    </alternativeName>
</protein>
<comment type="similarity">
    <text evidence="6">Belongs to the RnpA family.</text>
</comment>